<dbReference type="Proteomes" id="UP001341840">
    <property type="component" value="Unassembled WGS sequence"/>
</dbReference>
<keyword evidence="8" id="KW-1185">Reference proteome</keyword>
<dbReference type="EMBL" id="JASCZI010181492">
    <property type="protein sequence ID" value="MED6184004.1"/>
    <property type="molecule type" value="Genomic_DNA"/>
</dbReference>
<feature type="region of interest" description="Disordered" evidence="6">
    <location>
        <begin position="63"/>
        <end position="86"/>
    </location>
</feature>
<dbReference type="PROSITE" id="PS50985">
    <property type="entry name" value="GRAS"/>
    <property type="match status" value="1"/>
</dbReference>
<organism evidence="7 8">
    <name type="scientific">Stylosanthes scabra</name>
    <dbReference type="NCBI Taxonomy" id="79078"/>
    <lineage>
        <taxon>Eukaryota</taxon>
        <taxon>Viridiplantae</taxon>
        <taxon>Streptophyta</taxon>
        <taxon>Embryophyta</taxon>
        <taxon>Tracheophyta</taxon>
        <taxon>Spermatophyta</taxon>
        <taxon>Magnoliopsida</taxon>
        <taxon>eudicotyledons</taxon>
        <taxon>Gunneridae</taxon>
        <taxon>Pentapetalae</taxon>
        <taxon>rosids</taxon>
        <taxon>fabids</taxon>
        <taxon>Fabales</taxon>
        <taxon>Fabaceae</taxon>
        <taxon>Papilionoideae</taxon>
        <taxon>50 kb inversion clade</taxon>
        <taxon>dalbergioids sensu lato</taxon>
        <taxon>Dalbergieae</taxon>
        <taxon>Pterocarpus clade</taxon>
        <taxon>Stylosanthes</taxon>
    </lineage>
</organism>
<evidence type="ECO:0000256" key="5">
    <source>
        <dbReference type="PROSITE-ProRule" id="PRU01191"/>
    </source>
</evidence>
<sequence length="591" mass="67162">SLLIFSNPVAPRDMGIEPLSSTPFSFTGFQGGYASSDTQREKAIMSQEKHSFSVIMELDDDGGDNNLFKDQNQQHQQHEHDHDDDNVDVKVDGMILEEDVNFPISQEFQETTELKNIIQAPSPLAIASLELLRNYGSKFKKLSGENISDNFSDIMETSTCSENQRLSTEEIMRVAGARYVHYSAHWNDDFCVPMHPYGLDLGNLSEQESRDVELAQFLLAAAERVGCQQFERASRLLLHCQWNSDVNANAAQRVIFHFSEALRERISKETGRAEVGILSSYYDDNKNQETEMLQKMSINESLKCHQKMPFNQVMQFTGIQTMVEHLASETKIHLIDLDIKSGVQCTALMQALAERKECCVTSLRVSAIGTCSYKNRIEDTGQRLRSFAESLNLPFSYMAVIVTDLAEIKLDDFDVDDDEAVAVYSPYFLRTLISRPSCLENLMLVIRNIKPSIMIMLEIDSNHNSPSFVNRFIETLFFYSAFFDCIETCLQEDGESRMAVETVCSIGIRNIVAAEGTERTVRNVKLDVWRRFFARYRMVETGFSESSLYQANLVAKEFNFGKFCSVDKNGKSLIVSWKGTPMHSLSAWRFV</sequence>
<reference evidence="7 8" key="1">
    <citation type="journal article" date="2023" name="Plants (Basel)">
        <title>Bridging the Gap: Combining Genomics and Transcriptomics Approaches to Understand Stylosanthes scabra, an Orphan Legume from the Brazilian Caatinga.</title>
        <authorList>
            <person name="Ferreira-Neto J.R.C."/>
            <person name="da Silva M.D."/>
            <person name="Binneck E."/>
            <person name="de Melo N.F."/>
            <person name="da Silva R.H."/>
            <person name="de Melo A.L.T.M."/>
            <person name="Pandolfi V."/>
            <person name="Bustamante F.O."/>
            <person name="Brasileiro-Vidal A.C."/>
            <person name="Benko-Iseppon A.M."/>
        </authorList>
    </citation>
    <scope>NUCLEOTIDE SEQUENCE [LARGE SCALE GENOMIC DNA]</scope>
    <source>
        <tissue evidence="7">Leaves</tissue>
    </source>
</reference>
<comment type="caution">
    <text evidence="5">Lacks conserved residue(s) required for the propagation of feature annotation.</text>
</comment>
<evidence type="ECO:0000256" key="1">
    <source>
        <dbReference type="ARBA" id="ARBA00004123"/>
    </source>
</evidence>
<evidence type="ECO:0000313" key="7">
    <source>
        <dbReference type="EMBL" id="MED6184004.1"/>
    </source>
</evidence>
<evidence type="ECO:0000256" key="2">
    <source>
        <dbReference type="ARBA" id="ARBA00023015"/>
    </source>
</evidence>
<dbReference type="PANTHER" id="PTHR31636">
    <property type="entry name" value="OSJNBA0084A10.13 PROTEIN-RELATED"/>
    <property type="match status" value="1"/>
</dbReference>
<evidence type="ECO:0000256" key="6">
    <source>
        <dbReference type="SAM" id="MobiDB-lite"/>
    </source>
</evidence>
<gene>
    <name evidence="7" type="ORF">PIB30_043130</name>
</gene>
<evidence type="ECO:0000256" key="3">
    <source>
        <dbReference type="ARBA" id="ARBA00023163"/>
    </source>
</evidence>
<evidence type="ECO:0000256" key="4">
    <source>
        <dbReference type="ARBA" id="ARBA00023242"/>
    </source>
</evidence>
<protein>
    <submittedName>
        <fullName evidence="7">Uncharacterized protein</fullName>
    </submittedName>
</protein>
<feature type="non-terminal residue" evidence="7">
    <location>
        <position position="1"/>
    </location>
</feature>
<keyword evidence="2" id="KW-0805">Transcription regulation</keyword>
<dbReference type="InterPro" id="IPR005202">
    <property type="entry name" value="TF_GRAS"/>
</dbReference>
<proteinExistence type="inferred from homology"/>
<keyword evidence="3" id="KW-0804">Transcription</keyword>
<feature type="compositionally biased region" description="Basic and acidic residues" evidence="6">
    <location>
        <begin position="76"/>
        <end position="86"/>
    </location>
</feature>
<comment type="caution">
    <text evidence="7">The sequence shown here is derived from an EMBL/GenBank/DDBJ whole genome shotgun (WGS) entry which is preliminary data.</text>
</comment>
<feature type="region of interest" description="Leucine repeat II (LRII)" evidence="5">
    <location>
        <begin position="379"/>
        <end position="411"/>
    </location>
</feature>
<comment type="subcellular location">
    <subcellularLocation>
        <location evidence="1">Nucleus</location>
    </subcellularLocation>
</comment>
<name>A0ABU6WFF0_9FABA</name>
<accession>A0ABU6WFF0</accession>
<dbReference type="Pfam" id="PF03514">
    <property type="entry name" value="GRAS"/>
    <property type="match status" value="1"/>
</dbReference>
<evidence type="ECO:0000313" key="8">
    <source>
        <dbReference type="Proteomes" id="UP001341840"/>
    </source>
</evidence>
<keyword evidence="4" id="KW-0539">Nucleus</keyword>
<comment type="similarity">
    <text evidence="5">Belongs to the GRAS family.</text>
</comment>
<feature type="region of interest" description="SAW" evidence="5">
    <location>
        <begin position="513"/>
        <end position="589"/>
    </location>
</feature>